<dbReference type="PANTHER" id="PTHR45138:SF9">
    <property type="entry name" value="DIGUANYLATE CYCLASE DGCM-RELATED"/>
    <property type="match status" value="1"/>
</dbReference>
<dbReference type="PANTHER" id="PTHR45138">
    <property type="entry name" value="REGULATORY COMPONENTS OF SENSORY TRANSDUCTION SYSTEM"/>
    <property type="match status" value="1"/>
</dbReference>
<dbReference type="Pfam" id="PF00990">
    <property type="entry name" value="GGDEF"/>
    <property type="match status" value="1"/>
</dbReference>
<dbReference type="GO" id="GO:0043709">
    <property type="term" value="P:cell adhesion involved in single-species biofilm formation"/>
    <property type="evidence" value="ECO:0007669"/>
    <property type="project" value="TreeGrafter"/>
</dbReference>
<keyword evidence="1" id="KW-0472">Membrane</keyword>
<feature type="transmembrane region" description="Helical" evidence="1">
    <location>
        <begin position="89"/>
        <end position="110"/>
    </location>
</feature>
<dbReference type="InterPro" id="IPR050469">
    <property type="entry name" value="Diguanylate_Cyclase"/>
</dbReference>
<dbReference type="NCBIfam" id="TIGR00254">
    <property type="entry name" value="GGDEF"/>
    <property type="match status" value="1"/>
</dbReference>
<sequence>MTPPADRRFTKDTPDQPAIVDLVRRRIAVLITAFALPGALLILGSPAGPAPGAPRIAAVGILLSTVPVSLIVYRTRTAFLWFNRPSRQAALALAFTVYADVGTAAFLLLFRDQGTALFGCALFAVVSSFVAFFGTSVAVGFHVVATTAVILIITLRAAMDPAADTLALAAAGVSLWLAVNGTMTVISQTSATLHSNLRTQIGRAQTDPLTGLLNLRGLEQMVLRRVDDDVALGFLLVDLDHFKRVNDLHGHLVGDEVLALAASRLATFVGDDGLVARRGGEEFLVVITAKNVDAAELVDRAESARHRLHVPTDAVPITASVGASLVTPDDVAEQDVRSTIRLGMHRADIAMYRAKSAGRDNVQFHGSPRG</sequence>
<organism evidence="3 4">
    <name type="scientific">Rhodococcoides kroppenstedtii</name>
    <dbReference type="NCBI Taxonomy" id="293050"/>
    <lineage>
        <taxon>Bacteria</taxon>
        <taxon>Bacillati</taxon>
        <taxon>Actinomycetota</taxon>
        <taxon>Actinomycetes</taxon>
        <taxon>Mycobacteriales</taxon>
        <taxon>Nocardiaceae</taxon>
        <taxon>Rhodococcoides</taxon>
    </lineage>
</organism>
<dbReference type="SUPFAM" id="SSF55073">
    <property type="entry name" value="Nucleotide cyclase"/>
    <property type="match status" value="1"/>
</dbReference>
<dbReference type="InterPro" id="IPR029787">
    <property type="entry name" value="Nucleotide_cyclase"/>
</dbReference>
<dbReference type="CDD" id="cd01949">
    <property type="entry name" value="GGDEF"/>
    <property type="match status" value="1"/>
</dbReference>
<dbReference type="GO" id="GO:0052621">
    <property type="term" value="F:diguanylate cyclase activity"/>
    <property type="evidence" value="ECO:0007669"/>
    <property type="project" value="TreeGrafter"/>
</dbReference>
<dbReference type="Proteomes" id="UP000182054">
    <property type="component" value="Unassembled WGS sequence"/>
</dbReference>
<dbReference type="SMART" id="SM00267">
    <property type="entry name" value="GGDEF"/>
    <property type="match status" value="1"/>
</dbReference>
<keyword evidence="1" id="KW-0812">Transmembrane</keyword>
<evidence type="ECO:0000256" key="1">
    <source>
        <dbReference type="SAM" id="Phobius"/>
    </source>
</evidence>
<keyword evidence="1" id="KW-1133">Transmembrane helix</keyword>
<evidence type="ECO:0000313" key="3">
    <source>
        <dbReference type="EMBL" id="SFA53151.1"/>
    </source>
</evidence>
<feature type="transmembrane region" description="Helical" evidence="1">
    <location>
        <begin position="141"/>
        <end position="159"/>
    </location>
</feature>
<accession>A0A1I0TMY4</accession>
<feature type="transmembrane region" description="Helical" evidence="1">
    <location>
        <begin position="165"/>
        <end position="186"/>
    </location>
</feature>
<reference evidence="3 4" key="1">
    <citation type="submission" date="2016-10" db="EMBL/GenBank/DDBJ databases">
        <authorList>
            <person name="de Groot N.N."/>
        </authorList>
    </citation>
    <scope>NUCLEOTIDE SEQUENCE [LARGE SCALE GENOMIC DNA]</scope>
    <source>
        <strain evidence="3 4">DSM 44908</strain>
    </source>
</reference>
<dbReference type="PROSITE" id="PS50887">
    <property type="entry name" value="GGDEF"/>
    <property type="match status" value="1"/>
</dbReference>
<dbReference type="AlphaFoldDB" id="A0A1I0TMY4"/>
<proteinExistence type="predicted"/>
<feature type="transmembrane region" description="Helical" evidence="1">
    <location>
        <begin position="27"/>
        <end position="47"/>
    </location>
</feature>
<gene>
    <name evidence="3" type="ORF">SAMN05444374_10829</name>
</gene>
<evidence type="ECO:0000313" key="4">
    <source>
        <dbReference type="Proteomes" id="UP000182054"/>
    </source>
</evidence>
<dbReference type="OrthoDB" id="23692at2"/>
<dbReference type="GO" id="GO:1902201">
    <property type="term" value="P:negative regulation of bacterial-type flagellum-dependent cell motility"/>
    <property type="evidence" value="ECO:0007669"/>
    <property type="project" value="TreeGrafter"/>
</dbReference>
<dbReference type="InterPro" id="IPR043128">
    <property type="entry name" value="Rev_trsase/Diguanyl_cyclase"/>
</dbReference>
<dbReference type="Gene3D" id="3.30.70.270">
    <property type="match status" value="1"/>
</dbReference>
<dbReference type="GO" id="GO:0005886">
    <property type="term" value="C:plasma membrane"/>
    <property type="evidence" value="ECO:0007669"/>
    <property type="project" value="TreeGrafter"/>
</dbReference>
<feature type="domain" description="GGDEF" evidence="2">
    <location>
        <begin position="230"/>
        <end position="367"/>
    </location>
</feature>
<dbReference type="GeneID" id="85486127"/>
<dbReference type="EMBL" id="FOJN01000008">
    <property type="protein sequence ID" value="SFA53151.1"/>
    <property type="molecule type" value="Genomic_DNA"/>
</dbReference>
<dbReference type="RefSeq" id="WP_068361097.1">
    <property type="nucleotide sequence ID" value="NZ_FOJN01000008.1"/>
</dbReference>
<evidence type="ECO:0000259" key="2">
    <source>
        <dbReference type="PROSITE" id="PS50887"/>
    </source>
</evidence>
<feature type="transmembrane region" description="Helical" evidence="1">
    <location>
        <begin position="53"/>
        <end position="73"/>
    </location>
</feature>
<dbReference type="InterPro" id="IPR000160">
    <property type="entry name" value="GGDEF_dom"/>
</dbReference>
<name>A0A1I0TMY4_9NOCA</name>
<protein>
    <submittedName>
        <fullName evidence="3">Diguanylate cyclase (GGDEF) domain-containing protein</fullName>
    </submittedName>
</protein>